<comment type="caution">
    <text evidence="1">The sequence shown here is derived from an EMBL/GenBank/DDBJ whole genome shotgun (WGS) entry which is preliminary data.</text>
</comment>
<organism evidence="1 2">
    <name type="scientific">Spirosoma liriopis</name>
    <dbReference type="NCBI Taxonomy" id="2937440"/>
    <lineage>
        <taxon>Bacteria</taxon>
        <taxon>Pseudomonadati</taxon>
        <taxon>Bacteroidota</taxon>
        <taxon>Cytophagia</taxon>
        <taxon>Cytophagales</taxon>
        <taxon>Cytophagaceae</taxon>
        <taxon>Spirosoma</taxon>
    </lineage>
</organism>
<protein>
    <submittedName>
        <fullName evidence="1">Uncharacterized protein</fullName>
    </submittedName>
</protein>
<accession>A0ABT0HVP8</accession>
<dbReference type="EMBL" id="JALPRF010000015">
    <property type="protein sequence ID" value="MCK8496045.1"/>
    <property type="molecule type" value="Genomic_DNA"/>
</dbReference>
<dbReference type="Proteomes" id="UP001202180">
    <property type="component" value="Unassembled WGS sequence"/>
</dbReference>
<keyword evidence="2" id="KW-1185">Reference proteome</keyword>
<gene>
    <name evidence="1" type="ORF">M0L20_29535</name>
</gene>
<evidence type="ECO:0000313" key="1">
    <source>
        <dbReference type="EMBL" id="MCK8496045.1"/>
    </source>
</evidence>
<sequence>MILETQLTPAYLVYGDDNTGTYIQRLFFDNNLLNARRAAVGLAETLFNNPNPYVEGQPIEVYLVETYPDLEKEPIRITRILRSSVPTDEDLEERTLDAKIRNKEYSTECLLALDKEYDYYVKHNIQLGFGSFELKVKLWDQPKSQTTINVLFEAAGYALAMIGRFKWELGHKFSANYTPYLALPTEQVEGESHYTNG</sequence>
<evidence type="ECO:0000313" key="2">
    <source>
        <dbReference type="Proteomes" id="UP001202180"/>
    </source>
</evidence>
<reference evidence="1 2" key="1">
    <citation type="submission" date="2022-04" db="EMBL/GenBank/DDBJ databases">
        <title>Spirosoma sp. strain RP8 genome sequencing and assembly.</title>
        <authorList>
            <person name="Jung Y."/>
        </authorList>
    </citation>
    <scope>NUCLEOTIDE SEQUENCE [LARGE SCALE GENOMIC DNA]</scope>
    <source>
        <strain evidence="1 2">RP8</strain>
    </source>
</reference>
<proteinExistence type="predicted"/>
<name>A0ABT0HVP8_9BACT</name>
<dbReference type="RefSeq" id="WP_248480901.1">
    <property type="nucleotide sequence ID" value="NZ_JALPRF010000015.1"/>
</dbReference>